<sequence>MKFIAVLLFTPFLFIACNQAVSSGDEKSAEDSTAAASKRNVIACPPGSKLDIAKIEQITGMKGVEKNGEYKITVPQHDLKIVVDGFKIIPPMGLGSWAAFTPCGDSAMVMGDIIVTETDLKPVQQEVIKQGFAITAIHNHFVRNRPNVMYMHIDRSADITTLSNGVKAIFNKVKEVRGKDPKGEKADSVVSALNIPLLDSIIGYKGELSKGVYKYTIGRPDVQLLEHGIPVSAFMGFNTWAAWQGTPEKAAVAGDFTMLENEVEPVIKALVENGIEVVAVHNHMVHEDPRIFFLHYWGVGNAQQLANGLKAALQQTGKGKATGH</sequence>
<evidence type="ECO:0000313" key="2">
    <source>
        <dbReference type="EMBL" id="OQP62258.1"/>
    </source>
</evidence>
<feature type="signal peptide" evidence="1">
    <location>
        <begin position="1"/>
        <end position="20"/>
    </location>
</feature>
<evidence type="ECO:0008006" key="4">
    <source>
        <dbReference type="Google" id="ProtNLM"/>
    </source>
</evidence>
<proteinExistence type="predicted"/>
<dbReference type="RefSeq" id="WP_081164048.1">
    <property type="nucleotide sequence ID" value="NZ_LWBP01000123.1"/>
</dbReference>
<feature type="chain" id="PRO_5010690504" description="Peptidase M23" evidence="1">
    <location>
        <begin position="21"/>
        <end position="324"/>
    </location>
</feature>
<keyword evidence="1" id="KW-0732">Signal</keyword>
<reference evidence="3" key="1">
    <citation type="submission" date="2016-04" db="EMBL/GenBank/DDBJ databases">
        <authorList>
            <person name="Chen L."/>
            <person name="Zhuang W."/>
            <person name="Wang G."/>
        </authorList>
    </citation>
    <scope>NUCLEOTIDE SEQUENCE [LARGE SCALE GENOMIC DNA]</scope>
    <source>
        <strain evidence="3">208</strain>
    </source>
</reference>
<name>A0A1V9FVB6_9BACT</name>
<dbReference type="STRING" id="550983.A4R26_18475"/>
<protein>
    <recommendedName>
        <fullName evidence="4">Peptidase M23</fullName>
    </recommendedName>
</protein>
<dbReference type="Pfam" id="PF07485">
    <property type="entry name" value="DUF1529"/>
    <property type="match status" value="2"/>
</dbReference>
<comment type="caution">
    <text evidence="2">The sequence shown here is derived from an EMBL/GenBank/DDBJ whole genome shotgun (WGS) entry which is preliminary data.</text>
</comment>
<accession>A0A1V9FVB6</accession>
<dbReference type="InterPro" id="IPR011094">
    <property type="entry name" value="Uncharacterised_LppY/LpqO"/>
</dbReference>
<dbReference type="OrthoDB" id="4687120at2"/>
<organism evidence="2 3">
    <name type="scientific">Niastella populi</name>
    <dbReference type="NCBI Taxonomy" id="550983"/>
    <lineage>
        <taxon>Bacteria</taxon>
        <taxon>Pseudomonadati</taxon>
        <taxon>Bacteroidota</taxon>
        <taxon>Chitinophagia</taxon>
        <taxon>Chitinophagales</taxon>
        <taxon>Chitinophagaceae</taxon>
        <taxon>Niastella</taxon>
    </lineage>
</organism>
<gene>
    <name evidence="2" type="ORF">A4R26_18475</name>
</gene>
<dbReference type="AlphaFoldDB" id="A0A1V9FVB6"/>
<keyword evidence="3" id="KW-1185">Reference proteome</keyword>
<evidence type="ECO:0000256" key="1">
    <source>
        <dbReference type="SAM" id="SignalP"/>
    </source>
</evidence>
<dbReference type="EMBL" id="LWBP01000123">
    <property type="protein sequence ID" value="OQP62258.1"/>
    <property type="molecule type" value="Genomic_DNA"/>
</dbReference>
<dbReference type="PROSITE" id="PS51257">
    <property type="entry name" value="PROKAR_LIPOPROTEIN"/>
    <property type="match status" value="1"/>
</dbReference>
<dbReference type="Proteomes" id="UP000192276">
    <property type="component" value="Unassembled WGS sequence"/>
</dbReference>
<evidence type="ECO:0000313" key="3">
    <source>
        <dbReference type="Proteomes" id="UP000192276"/>
    </source>
</evidence>